<organism evidence="1 2">
    <name type="scientific">Podospora appendiculata</name>
    <dbReference type="NCBI Taxonomy" id="314037"/>
    <lineage>
        <taxon>Eukaryota</taxon>
        <taxon>Fungi</taxon>
        <taxon>Dikarya</taxon>
        <taxon>Ascomycota</taxon>
        <taxon>Pezizomycotina</taxon>
        <taxon>Sordariomycetes</taxon>
        <taxon>Sordariomycetidae</taxon>
        <taxon>Sordariales</taxon>
        <taxon>Podosporaceae</taxon>
        <taxon>Podospora</taxon>
    </lineage>
</organism>
<keyword evidence="2" id="KW-1185">Reference proteome</keyword>
<accession>A0AAE0X8U1</accession>
<dbReference type="PANTHER" id="PTHR41813">
    <property type="entry name" value="REGULATOR PAB1642, PUTATIVE (AFU_ORTHOLOGUE AFUA_3G11955)-RELATED"/>
    <property type="match status" value="1"/>
</dbReference>
<evidence type="ECO:0000313" key="2">
    <source>
        <dbReference type="Proteomes" id="UP001270362"/>
    </source>
</evidence>
<sequence length="289" mass="31902">MASSPSWSLTEHLLSTFQSEFQSATQHGFLLAAAEGRLPKETLGRWLANDRLYIHSYIRGAGKLLASLDLPQHVPAADTEAVETQLVDWLIEALAAVRKEERFFLDVAERYGLSIAVETSDPSQVHGSREIGFQVSNDAKILGLVMIEDIFSGIQPATAEQQALLTVASERPPPPLLPWLEGAVVFWGTERCYLDAWSWARSKQPLGRDTRDDADGGALRKEFIPNWSGLDFARFVGRLGSLIDFAVGQALDRAGDRAEEVKGEILTRLEGKWKSLLAAEAAFWPEVEG</sequence>
<dbReference type="PANTHER" id="PTHR41813:SF2">
    <property type="entry name" value="REGULATOR PAB1642, PUTATIVE (AFU_ORTHOLOGUE AFUA_3G11955)-RELATED"/>
    <property type="match status" value="1"/>
</dbReference>
<name>A0AAE0X8U1_9PEZI</name>
<comment type="caution">
    <text evidence="1">The sequence shown here is derived from an EMBL/GenBank/DDBJ whole genome shotgun (WGS) entry which is preliminary data.</text>
</comment>
<dbReference type="CDD" id="cd19357">
    <property type="entry name" value="TenA_E_At3g16990-like"/>
    <property type="match status" value="1"/>
</dbReference>
<dbReference type="AlphaFoldDB" id="A0AAE0X8U1"/>
<evidence type="ECO:0008006" key="3">
    <source>
        <dbReference type="Google" id="ProtNLM"/>
    </source>
</evidence>
<dbReference type="Proteomes" id="UP001270362">
    <property type="component" value="Unassembled WGS sequence"/>
</dbReference>
<dbReference type="InterPro" id="IPR053261">
    <property type="entry name" value="Polyketide-peptide_reg"/>
</dbReference>
<reference evidence="1" key="2">
    <citation type="submission" date="2023-06" db="EMBL/GenBank/DDBJ databases">
        <authorList>
            <consortium name="Lawrence Berkeley National Laboratory"/>
            <person name="Haridas S."/>
            <person name="Hensen N."/>
            <person name="Bonometti L."/>
            <person name="Westerberg I."/>
            <person name="Brannstrom I.O."/>
            <person name="Guillou S."/>
            <person name="Cros-Aarteil S."/>
            <person name="Calhoun S."/>
            <person name="Kuo A."/>
            <person name="Mondo S."/>
            <person name="Pangilinan J."/>
            <person name="Riley R."/>
            <person name="Labutti K."/>
            <person name="Andreopoulos B."/>
            <person name="Lipzen A."/>
            <person name="Chen C."/>
            <person name="Yanf M."/>
            <person name="Daum C."/>
            <person name="Ng V."/>
            <person name="Clum A."/>
            <person name="Steindorff A."/>
            <person name="Ohm R."/>
            <person name="Martin F."/>
            <person name="Silar P."/>
            <person name="Natvig D."/>
            <person name="Lalanne C."/>
            <person name="Gautier V."/>
            <person name="Ament-Velasquez S.L."/>
            <person name="Kruys A."/>
            <person name="Hutchinson M.I."/>
            <person name="Powell A.J."/>
            <person name="Barry K."/>
            <person name="Miller A.N."/>
            <person name="Grigoriev I.V."/>
            <person name="Debuchy R."/>
            <person name="Gladieux P."/>
            <person name="Thoren M.H."/>
            <person name="Johannesson H."/>
        </authorList>
    </citation>
    <scope>NUCLEOTIDE SEQUENCE</scope>
    <source>
        <strain evidence="1">CBS 314.62</strain>
    </source>
</reference>
<dbReference type="Gene3D" id="1.20.910.10">
    <property type="entry name" value="Heme oxygenase-like"/>
    <property type="match status" value="1"/>
</dbReference>
<evidence type="ECO:0000313" key="1">
    <source>
        <dbReference type="EMBL" id="KAK3688191.1"/>
    </source>
</evidence>
<dbReference type="InterPro" id="IPR016084">
    <property type="entry name" value="Haem_Oase-like_multi-hlx"/>
</dbReference>
<gene>
    <name evidence="1" type="ORF">B0T22DRAFT_147775</name>
</gene>
<proteinExistence type="predicted"/>
<dbReference type="SUPFAM" id="SSF48613">
    <property type="entry name" value="Heme oxygenase-like"/>
    <property type="match status" value="1"/>
</dbReference>
<protein>
    <recommendedName>
        <fullName evidence="3">Thiaminase-2/PQQC domain-containing protein</fullName>
    </recommendedName>
</protein>
<reference evidence="1" key="1">
    <citation type="journal article" date="2023" name="Mol. Phylogenet. Evol.">
        <title>Genome-scale phylogeny and comparative genomics of the fungal order Sordariales.</title>
        <authorList>
            <person name="Hensen N."/>
            <person name="Bonometti L."/>
            <person name="Westerberg I."/>
            <person name="Brannstrom I.O."/>
            <person name="Guillou S."/>
            <person name="Cros-Aarteil S."/>
            <person name="Calhoun S."/>
            <person name="Haridas S."/>
            <person name="Kuo A."/>
            <person name="Mondo S."/>
            <person name="Pangilinan J."/>
            <person name="Riley R."/>
            <person name="LaButti K."/>
            <person name="Andreopoulos B."/>
            <person name="Lipzen A."/>
            <person name="Chen C."/>
            <person name="Yan M."/>
            <person name="Daum C."/>
            <person name="Ng V."/>
            <person name="Clum A."/>
            <person name="Steindorff A."/>
            <person name="Ohm R.A."/>
            <person name="Martin F."/>
            <person name="Silar P."/>
            <person name="Natvig D.O."/>
            <person name="Lalanne C."/>
            <person name="Gautier V."/>
            <person name="Ament-Velasquez S.L."/>
            <person name="Kruys A."/>
            <person name="Hutchinson M.I."/>
            <person name="Powell A.J."/>
            <person name="Barry K."/>
            <person name="Miller A.N."/>
            <person name="Grigoriev I.V."/>
            <person name="Debuchy R."/>
            <person name="Gladieux P."/>
            <person name="Hiltunen Thoren M."/>
            <person name="Johannesson H."/>
        </authorList>
    </citation>
    <scope>NUCLEOTIDE SEQUENCE</scope>
    <source>
        <strain evidence="1">CBS 314.62</strain>
    </source>
</reference>
<dbReference type="EMBL" id="JAULSO010000002">
    <property type="protein sequence ID" value="KAK3688191.1"/>
    <property type="molecule type" value="Genomic_DNA"/>
</dbReference>